<organism evidence="3 4">
    <name type="scientific">Streptomyces beijiangensis</name>
    <dbReference type="NCBI Taxonomy" id="163361"/>
    <lineage>
        <taxon>Bacteria</taxon>
        <taxon>Bacillati</taxon>
        <taxon>Actinomycetota</taxon>
        <taxon>Actinomycetes</taxon>
        <taxon>Kitasatosporales</taxon>
        <taxon>Streptomycetaceae</taxon>
        <taxon>Streptomyces</taxon>
    </lineage>
</organism>
<accession>A0A939F8V2</accession>
<dbReference type="InterPro" id="IPR008990">
    <property type="entry name" value="Elect_transpt_acc-like_dom_sf"/>
</dbReference>
<feature type="compositionally biased region" description="Pro residues" evidence="1">
    <location>
        <begin position="1"/>
        <end position="12"/>
    </location>
</feature>
<sequence>MPSSPWPLPTTSPRPITSAGSTASSRSWSARASSRRASSMTDGGFAPGTRVRTSHHDPVHHTRLPRYARGKHGVVVESEGSHPLADIRSQGRADFPVEQVYAVRFAARDLWGEGDHHVVLDLWESYLEEEESQ</sequence>
<keyword evidence="4" id="KW-1185">Reference proteome</keyword>
<feature type="region of interest" description="Disordered" evidence="1">
    <location>
        <begin position="1"/>
        <end position="72"/>
    </location>
</feature>
<evidence type="ECO:0000313" key="4">
    <source>
        <dbReference type="Proteomes" id="UP000664167"/>
    </source>
</evidence>
<evidence type="ECO:0000313" key="3">
    <source>
        <dbReference type="EMBL" id="MBO0513087.1"/>
    </source>
</evidence>
<comment type="caution">
    <text evidence="3">The sequence shown here is derived from an EMBL/GenBank/DDBJ whole genome shotgun (WGS) entry which is preliminary data.</text>
</comment>
<dbReference type="Proteomes" id="UP000664167">
    <property type="component" value="Unassembled WGS sequence"/>
</dbReference>
<dbReference type="EMBL" id="JAFLRJ010000135">
    <property type="protein sequence ID" value="MBO0513087.1"/>
    <property type="molecule type" value="Genomic_DNA"/>
</dbReference>
<dbReference type="AlphaFoldDB" id="A0A939F8V2"/>
<name>A0A939F8V2_9ACTN</name>
<gene>
    <name evidence="3" type="ORF">J0695_14935</name>
</gene>
<evidence type="ECO:0000259" key="2">
    <source>
        <dbReference type="Pfam" id="PF02211"/>
    </source>
</evidence>
<dbReference type="Gene3D" id="2.30.30.50">
    <property type="match status" value="1"/>
</dbReference>
<feature type="compositionally biased region" description="Low complexity" evidence="1">
    <location>
        <begin position="13"/>
        <end position="39"/>
    </location>
</feature>
<dbReference type="SUPFAM" id="SSF50090">
    <property type="entry name" value="Electron transport accessory proteins"/>
    <property type="match status" value="1"/>
</dbReference>
<protein>
    <submittedName>
        <fullName evidence="3">Nitrile hydratase subunit beta</fullName>
    </submittedName>
</protein>
<evidence type="ECO:0000256" key="1">
    <source>
        <dbReference type="SAM" id="MobiDB-lite"/>
    </source>
</evidence>
<feature type="compositionally biased region" description="Basic residues" evidence="1">
    <location>
        <begin position="61"/>
        <end position="72"/>
    </location>
</feature>
<feature type="domain" description="Nitrile hydratase beta subunit" evidence="2">
    <location>
        <begin position="41"/>
        <end position="128"/>
    </location>
</feature>
<reference evidence="3" key="1">
    <citation type="submission" date="2021-03" db="EMBL/GenBank/DDBJ databases">
        <title>Streptomyces poriferae sp. nov., a novel marine sponge-derived Actinobacteria species with anti-MRSA activity.</title>
        <authorList>
            <person name="Sandoval-Powers M."/>
            <person name="Kralova S."/>
            <person name="Nguyen G.-S."/>
            <person name="Fawwal D."/>
            <person name="Degnes K."/>
            <person name="Klinkenberg G."/>
            <person name="Sletta H."/>
            <person name="Wentzel A."/>
            <person name="Liles M.R."/>
        </authorList>
    </citation>
    <scope>NUCLEOTIDE SEQUENCE</scope>
    <source>
        <strain evidence="3">DSM 41794</strain>
    </source>
</reference>
<dbReference type="InterPro" id="IPR024690">
    <property type="entry name" value="CN_hydtase_beta_dom_C"/>
</dbReference>
<proteinExistence type="predicted"/>
<dbReference type="Pfam" id="PF02211">
    <property type="entry name" value="NHase_beta_C"/>
    <property type="match status" value="1"/>
</dbReference>